<organism evidence="1 2">
    <name type="scientific">Flavobacterium cheonanense</name>
    <dbReference type="NCBI Taxonomy" id="706183"/>
    <lineage>
        <taxon>Bacteria</taxon>
        <taxon>Pseudomonadati</taxon>
        <taxon>Bacteroidota</taxon>
        <taxon>Flavobacteriia</taxon>
        <taxon>Flavobacteriales</taxon>
        <taxon>Flavobacteriaceae</taxon>
        <taxon>Flavobacterium</taxon>
    </lineage>
</organism>
<dbReference type="RefSeq" id="WP_344815084.1">
    <property type="nucleotide sequence ID" value="NZ_BAABCT010000001.1"/>
</dbReference>
<dbReference type="PROSITE" id="PS51257">
    <property type="entry name" value="PROKAR_LIPOPROTEIN"/>
    <property type="match status" value="1"/>
</dbReference>
<accession>A0ABP7VAA5</accession>
<evidence type="ECO:0008006" key="3">
    <source>
        <dbReference type="Google" id="ProtNLM"/>
    </source>
</evidence>
<comment type="caution">
    <text evidence="1">The sequence shown here is derived from an EMBL/GenBank/DDBJ whole genome shotgun (WGS) entry which is preliminary data.</text>
</comment>
<dbReference type="Proteomes" id="UP001500367">
    <property type="component" value="Unassembled WGS sequence"/>
</dbReference>
<evidence type="ECO:0000313" key="1">
    <source>
        <dbReference type="EMBL" id="GAA4062120.1"/>
    </source>
</evidence>
<reference evidence="2" key="1">
    <citation type="journal article" date="2019" name="Int. J. Syst. Evol. Microbiol.">
        <title>The Global Catalogue of Microorganisms (GCM) 10K type strain sequencing project: providing services to taxonomists for standard genome sequencing and annotation.</title>
        <authorList>
            <consortium name="The Broad Institute Genomics Platform"/>
            <consortium name="The Broad Institute Genome Sequencing Center for Infectious Disease"/>
            <person name="Wu L."/>
            <person name="Ma J."/>
        </authorList>
    </citation>
    <scope>NUCLEOTIDE SEQUENCE [LARGE SCALE GENOMIC DNA]</scope>
    <source>
        <strain evidence="2">JCM 17069</strain>
    </source>
</reference>
<protein>
    <recommendedName>
        <fullName evidence="3">Lipoprotein</fullName>
    </recommendedName>
</protein>
<name>A0ABP7VAA5_9FLAO</name>
<dbReference type="EMBL" id="BAABCT010000001">
    <property type="protein sequence ID" value="GAA4062120.1"/>
    <property type="molecule type" value="Genomic_DNA"/>
</dbReference>
<gene>
    <name evidence="1" type="ORF">GCM10022389_03300</name>
</gene>
<sequence>MKKVIWLSMFLLLSCGNDKNSGSLKTTHKYLNEYLLTRDKKFLKKGYDELNRNVGFNEKGITDKNREIVIPLLMYLRKYDELEKLMINYKSIDINKKEISLNLIKSLKVNKKDKLLSKSYIDKNLKLIKEMILKNPKDSLLYGEYFVMKLYNSDKNTVLKQIDSMQKSNKVYSSEFYNLLLKDLINNYPKEFLY</sequence>
<evidence type="ECO:0000313" key="2">
    <source>
        <dbReference type="Proteomes" id="UP001500367"/>
    </source>
</evidence>
<proteinExistence type="predicted"/>
<keyword evidence="2" id="KW-1185">Reference proteome</keyword>